<dbReference type="InterPro" id="IPR010982">
    <property type="entry name" value="Lambda_DNA-bd_dom_sf"/>
</dbReference>
<proteinExistence type="predicted"/>
<feature type="domain" description="HTH cro/C1-type" evidence="2">
    <location>
        <begin position="10"/>
        <end position="64"/>
    </location>
</feature>
<dbReference type="SUPFAM" id="SSF47413">
    <property type="entry name" value="lambda repressor-like DNA-binding domains"/>
    <property type="match status" value="1"/>
</dbReference>
<evidence type="ECO:0000313" key="3">
    <source>
        <dbReference type="EMBL" id="OQO71522.1"/>
    </source>
</evidence>
<dbReference type="GO" id="GO:0003677">
    <property type="term" value="F:DNA binding"/>
    <property type="evidence" value="ECO:0007669"/>
    <property type="project" value="UniProtKB-KW"/>
</dbReference>
<dbReference type="Gene3D" id="1.10.260.40">
    <property type="entry name" value="lambda repressor-like DNA-binding domains"/>
    <property type="match status" value="1"/>
</dbReference>
<dbReference type="Pfam" id="PF01381">
    <property type="entry name" value="HTH_3"/>
    <property type="match status" value="1"/>
</dbReference>
<evidence type="ECO:0000313" key="4">
    <source>
        <dbReference type="Proteomes" id="UP000192477"/>
    </source>
</evidence>
<protein>
    <submittedName>
        <fullName evidence="3">Transcriptional regulator</fullName>
    </submittedName>
</protein>
<dbReference type="CDD" id="cd00093">
    <property type="entry name" value="HTH_XRE"/>
    <property type="match status" value="1"/>
</dbReference>
<sequence>MNNKELINRIINLRESKDWTQAELGRKIGLEKSAMNKVESGSRKITTEELQKLSKVFNVTTDYLLSINQTPDWADDKDLVELDKLLESNVNMAYGGETLTPEQIQRVKDILTATFWDLKEENKRKEK</sequence>
<dbReference type="STRING" id="112904.BH747_01435"/>
<keyword evidence="1" id="KW-0238">DNA-binding</keyword>
<dbReference type="OrthoDB" id="9805856at2"/>
<name>A0A1V8YG18_9ENTE</name>
<evidence type="ECO:0000256" key="1">
    <source>
        <dbReference type="ARBA" id="ARBA00023125"/>
    </source>
</evidence>
<comment type="caution">
    <text evidence="3">The sequence shown here is derived from an EMBL/GenBank/DDBJ whole genome shotgun (WGS) entry which is preliminary data.</text>
</comment>
<dbReference type="PANTHER" id="PTHR46558:SF11">
    <property type="entry name" value="HTH-TYPE TRANSCRIPTIONAL REGULATOR XRE"/>
    <property type="match status" value="1"/>
</dbReference>
<dbReference type="SMART" id="SM00530">
    <property type="entry name" value="HTH_XRE"/>
    <property type="match status" value="1"/>
</dbReference>
<dbReference type="InterPro" id="IPR001387">
    <property type="entry name" value="Cro/C1-type_HTH"/>
</dbReference>
<reference evidence="3 4" key="1">
    <citation type="journal article" date="2017" name="BMC Microbiol.">
        <title>Comparative genomics of Enterococcus spp. isolated from bovine feces.</title>
        <authorList>
            <person name="Beukers A.G."/>
            <person name="Zaheer R."/>
            <person name="Goji N."/>
            <person name="Amoako K.K."/>
            <person name="Chaves A.V."/>
            <person name="Ward M.P."/>
            <person name="McAllister T.A."/>
        </authorList>
    </citation>
    <scope>NUCLEOTIDE SEQUENCE [LARGE SCALE GENOMIC DNA]</scope>
    <source>
        <strain evidence="3 4">F1129D 143</strain>
    </source>
</reference>
<dbReference type="EMBL" id="MJEA01000001">
    <property type="protein sequence ID" value="OQO71522.1"/>
    <property type="molecule type" value="Genomic_DNA"/>
</dbReference>
<dbReference type="AlphaFoldDB" id="A0A1V8YG18"/>
<dbReference type="PANTHER" id="PTHR46558">
    <property type="entry name" value="TRACRIPTIONAL REGULATORY PROTEIN-RELATED-RELATED"/>
    <property type="match status" value="1"/>
</dbReference>
<organism evidence="3 4">
    <name type="scientific">Enterococcus villorum</name>
    <dbReference type="NCBI Taxonomy" id="112904"/>
    <lineage>
        <taxon>Bacteria</taxon>
        <taxon>Bacillati</taxon>
        <taxon>Bacillota</taxon>
        <taxon>Bacilli</taxon>
        <taxon>Lactobacillales</taxon>
        <taxon>Enterococcaceae</taxon>
        <taxon>Enterococcus</taxon>
    </lineage>
</organism>
<evidence type="ECO:0000259" key="2">
    <source>
        <dbReference type="PROSITE" id="PS50943"/>
    </source>
</evidence>
<dbReference type="RefSeq" id="WP_081181716.1">
    <property type="nucleotide sequence ID" value="NZ_MJEA01000001.1"/>
</dbReference>
<gene>
    <name evidence="3" type="ORF">BH747_01435</name>
</gene>
<accession>A0A1V8YG18</accession>
<dbReference type="PROSITE" id="PS50943">
    <property type="entry name" value="HTH_CROC1"/>
    <property type="match status" value="1"/>
</dbReference>
<dbReference type="Proteomes" id="UP000192477">
    <property type="component" value="Unassembled WGS sequence"/>
</dbReference>